<dbReference type="AlphaFoldDB" id="A0A8H6H842"/>
<keyword evidence="2" id="KW-1133">Transmembrane helix</keyword>
<feature type="region of interest" description="Disordered" evidence="1">
    <location>
        <begin position="69"/>
        <end position="98"/>
    </location>
</feature>
<dbReference type="EMBL" id="JACGCI010000225">
    <property type="protein sequence ID" value="KAF6741655.1"/>
    <property type="molecule type" value="Genomic_DNA"/>
</dbReference>
<gene>
    <name evidence="3" type="ORF">DFP72DRAFT_942246</name>
</gene>
<sequence>MDSEVPPTNPSTPFIVRQRKLWLQLSATLVVLSLAVSLPYLASTSLFQSPFATYSTIKFIRTFQHVAEQPDTPEASQNGSPREHGGGPANEQDPPSAPVDIENMPLLRSYAPMQGAQSGITTLPTFTWRHHDQALHLCACWLGIFCLEAFICAILTIASTKTAEETFPFRLWAAWTQAGLDLAQSGVMAILSQVSLLEMQRRDRELTERYGPEPLCTLGAHQDTQIVPADGDM</sequence>
<proteinExistence type="predicted"/>
<organism evidence="3 4">
    <name type="scientific">Ephemerocybe angulata</name>
    <dbReference type="NCBI Taxonomy" id="980116"/>
    <lineage>
        <taxon>Eukaryota</taxon>
        <taxon>Fungi</taxon>
        <taxon>Dikarya</taxon>
        <taxon>Basidiomycota</taxon>
        <taxon>Agaricomycotina</taxon>
        <taxon>Agaricomycetes</taxon>
        <taxon>Agaricomycetidae</taxon>
        <taxon>Agaricales</taxon>
        <taxon>Agaricineae</taxon>
        <taxon>Psathyrellaceae</taxon>
        <taxon>Ephemerocybe</taxon>
    </lineage>
</organism>
<keyword evidence="4" id="KW-1185">Reference proteome</keyword>
<keyword evidence="2" id="KW-0812">Transmembrane</keyword>
<evidence type="ECO:0000313" key="3">
    <source>
        <dbReference type="EMBL" id="KAF6741655.1"/>
    </source>
</evidence>
<evidence type="ECO:0000256" key="2">
    <source>
        <dbReference type="SAM" id="Phobius"/>
    </source>
</evidence>
<feature type="transmembrane region" description="Helical" evidence="2">
    <location>
        <begin position="134"/>
        <end position="158"/>
    </location>
</feature>
<reference evidence="3 4" key="1">
    <citation type="submission" date="2020-07" db="EMBL/GenBank/DDBJ databases">
        <title>Comparative genomics of pyrophilous fungi reveals a link between fire events and developmental genes.</title>
        <authorList>
            <consortium name="DOE Joint Genome Institute"/>
            <person name="Steindorff A.S."/>
            <person name="Carver A."/>
            <person name="Calhoun S."/>
            <person name="Stillman K."/>
            <person name="Liu H."/>
            <person name="Lipzen A."/>
            <person name="Pangilinan J."/>
            <person name="Labutti K."/>
            <person name="Bruns T.D."/>
            <person name="Grigoriev I.V."/>
        </authorList>
    </citation>
    <scope>NUCLEOTIDE SEQUENCE [LARGE SCALE GENOMIC DNA]</scope>
    <source>
        <strain evidence="3 4">CBS 144469</strain>
    </source>
</reference>
<protein>
    <submittedName>
        <fullName evidence="3">Uncharacterized protein</fullName>
    </submittedName>
</protein>
<evidence type="ECO:0000256" key="1">
    <source>
        <dbReference type="SAM" id="MobiDB-lite"/>
    </source>
</evidence>
<evidence type="ECO:0000313" key="4">
    <source>
        <dbReference type="Proteomes" id="UP000521943"/>
    </source>
</evidence>
<dbReference type="Proteomes" id="UP000521943">
    <property type="component" value="Unassembled WGS sequence"/>
</dbReference>
<name>A0A8H6H842_9AGAR</name>
<feature type="transmembrane region" description="Helical" evidence="2">
    <location>
        <begin position="21"/>
        <end position="42"/>
    </location>
</feature>
<comment type="caution">
    <text evidence="3">The sequence shown here is derived from an EMBL/GenBank/DDBJ whole genome shotgun (WGS) entry which is preliminary data.</text>
</comment>
<keyword evidence="2" id="KW-0472">Membrane</keyword>
<accession>A0A8H6H842</accession>